<dbReference type="InterPro" id="IPR011059">
    <property type="entry name" value="Metal-dep_hydrolase_composite"/>
</dbReference>
<reference evidence="1 2" key="2">
    <citation type="submission" date="2014-09" db="EMBL/GenBank/DDBJ databases">
        <authorList>
            <consortium name="NBRP consortium"/>
            <person name="Sawabe T."/>
            <person name="Meirelles P."/>
            <person name="Nakanishi M."/>
            <person name="Sayaka M."/>
            <person name="Hattori M."/>
            <person name="Ohkuma M."/>
        </authorList>
    </citation>
    <scope>NUCLEOTIDE SEQUENCE [LARGE SCALE GENOMIC DNA]</scope>
    <source>
        <strain evidence="1 2">JCM 19240</strain>
    </source>
</reference>
<protein>
    <submittedName>
        <fullName evidence="1">Enamidase</fullName>
        <ecNumber evidence="1">3.5.2.18</ecNumber>
    </submittedName>
</protein>
<evidence type="ECO:0000313" key="2">
    <source>
        <dbReference type="Proteomes" id="UP000029224"/>
    </source>
</evidence>
<reference evidence="1 2" key="1">
    <citation type="submission" date="2014-09" db="EMBL/GenBank/DDBJ databases">
        <title>Vibrio maritimus JCM 19240. (C210) whole genome shotgun sequence.</title>
        <authorList>
            <person name="Sawabe T."/>
            <person name="Meirelles P."/>
            <person name="Nakanishi M."/>
            <person name="Sayaka M."/>
            <person name="Hattori M."/>
            <person name="Ohkuma M."/>
        </authorList>
    </citation>
    <scope>NUCLEOTIDE SEQUENCE [LARGE SCALE GENOMIC DNA]</scope>
    <source>
        <strain evidence="1 2">JCM 19240</strain>
    </source>
</reference>
<evidence type="ECO:0000313" key="1">
    <source>
        <dbReference type="EMBL" id="GAL31556.1"/>
    </source>
</evidence>
<dbReference type="PANTHER" id="PTHR22642">
    <property type="entry name" value="IMIDAZOLONEPROPIONASE"/>
    <property type="match status" value="1"/>
</dbReference>
<dbReference type="SUPFAM" id="SSF51338">
    <property type="entry name" value="Composite domain of metallo-dependent hydrolases"/>
    <property type="match status" value="1"/>
</dbReference>
<comment type="caution">
    <text evidence="1">The sequence shown here is derived from an EMBL/GenBank/DDBJ whole genome shotgun (WGS) entry which is preliminary data.</text>
</comment>
<dbReference type="Proteomes" id="UP000029224">
    <property type="component" value="Unassembled WGS sequence"/>
</dbReference>
<dbReference type="AlphaFoldDB" id="A0A090SV50"/>
<organism evidence="1 2">
    <name type="scientific">Vibrio maritimus</name>
    <dbReference type="NCBI Taxonomy" id="990268"/>
    <lineage>
        <taxon>Bacteria</taxon>
        <taxon>Pseudomonadati</taxon>
        <taxon>Pseudomonadota</taxon>
        <taxon>Gammaproteobacteria</taxon>
        <taxon>Vibrionales</taxon>
        <taxon>Vibrionaceae</taxon>
        <taxon>Vibrio</taxon>
    </lineage>
</organism>
<accession>A0A090SV50</accession>
<sequence>MFIANDLITMTDGDSKEVNAVAVQDGIIIEVGKQEALVDKYQSLDGFVLNDEFSDNVLTPGFVEPHIHLWLMAILSGTEFITPSSWNLPWGDVEGITGWDNYKQRIIELEAQTPGNEPLVTWGYHNYFHGAHMSREFLNSVSTDRPIIVWHRSFHELFFNDAAIAMFGWDEESWSGEETKYEQLDWERGHAYEAGAKVILNDVMRFWVEEGLFAKGMERTKEYVHSGGITTAIDPGVIATPEMFEQVVSIMERDFLPMDYWLMPRETLLT</sequence>
<dbReference type="Gene3D" id="3.10.310.70">
    <property type="match status" value="1"/>
</dbReference>
<name>A0A090SV50_9VIBR</name>
<proteinExistence type="predicted"/>
<dbReference type="EMBL" id="BBMT01000001">
    <property type="protein sequence ID" value="GAL31556.1"/>
    <property type="molecule type" value="Genomic_DNA"/>
</dbReference>
<dbReference type="PANTHER" id="PTHR22642:SF2">
    <property type="entry name" value="PROTEIN LONG AFTER FAR-RED 3"/>
    <property type="match status" value="1"/>
</dbReference>
<gene>
    <name evidence="1" type="ORF">JCM19240_4987</name>
</gene>
<dbReference type="Gene3D" id="2.30.40.10">
    <property type="entry name" value="Urease, subunit C, domain 1"/>
    <property type="match status" value="1"/>
</dbReference>
<dbReference type="EC" id="3.5.2.18" evidence="1"/>
<keyword evidence="2" id="KW-1185">Reference proteome</keyword>
<keyword evidence="1" id="KW-0378">Hydrolase</keyword>
<dbReference type="GO" id="GO:0043792">
    <property type="term" value="F:enamidase activity"/>
    <property type="evidence" value="ECO:0007669"/>
    <property type="project" value="UniProtKB-EC"/>
</dbReference>